<name>A0A0C3HBU3_OIDMZ</name>
<organism evidence="2 3">
    <name type="scientific">Oidiodendron maius (strain Zn)</name>
    <dbReference type="NCBI Taxonomy" id="913774"/>
    <lineage>
        <taxon>Eukaryota</taxon>
        <taxon>Fungi</taxon>
        <taxon>Dikarya</taxon>
        <taxon>Ascomycota</taxon>
        <taxon>Pezizomycotina</taxon>
        <taxon>Leotiomycetes</taxon>
        <taxon>Leotiomycetes incertae sedis</taxon>
        <taxon>Myxotrichaceae</taxon>
        <taxon>Oidiodendron</taxon>
    </lineage>
</organism>
<dbReference type="HOGENOM" id="CLU_2062170_0_0_1"/>
<keyword evidence="3" id="KW-1185">Reference proteome</keyword>
<accession>A0A0C3HBU3</accession>
<gene>
    <name evidence="2" type="ORF">OIDMADRAFT_146395</name>
</gene>
<protein>
    <submittedName>
        <fullName evidence="2">Uncharacterized protein</fullName>
    </submittedName>
</protein>
<feature type="compositionally biased region" description="Low complexity" evidence="1">
    <location>
        <begin position="1"/>
        <end position="25"/>
    </location>
</feature>
<feature type="compositionally biased region" description="Polar residues" evidence="1">
    <location>
        <begin position="26"/>
        <end position="38"/>
    </location>
</feature>
<proteinExistence type="predicted"/>
<evidence type="ECO:0000313" key="3">
    <source>
        <dbReference type="Proteomes" id="UP000054321"/>
    </source>
</evidence>
<reference evidence="2 3" key="1">
    <citation type="submission" date="2014-04" db="EMBL/GenBank/DDBJ databases">
        <authorList>
            <consortium name="DOE Joint Genome Institute"/>
            <person name="Kuo A."/>
            <person name="Martino E."/>
            <person name="Perotto S."/>
            <person name="Kohler A."/>
            <person name="Nagy L.G."/>
            <person name="Floudas D."/>
            <person name="Copeland A."/>
            <person name="Barry K.W."/>
            <person name="Cichocki N."/>
            <person name="Veneault-Fourrey C."/>
            <person name="LaButti K."/>
            <person name="Lindquist E.A."/>
            <person name="Lipzen A."/>
            <person name="Lundell T."/>
            <person name="Morin E."/>
            <person name="Murat C."/>
            <person name="Sun H."/>
            <person name="Tunlid A."/>
            <person name="Henrissat B."/>
            <person name="Grigoriev I.V."/>
            <person name="Hibbett D.S."/>
            <person name="Martin F."/>
            <person name="Nordberg H.P."/>
            <person name="Cantor M.N."/>
            <person name="Hua S.X."/>
        </authorList>
    </citation>
    <scope>NUCLEOTIDE SEQUENCE [LARGE SCALE GENOMIC DNA]</scope>
    <source>
        <strain evidence="2 3">Zn</strain>
    </source>
</reference>
<reference evidence="3" key="2">
    <citation type="submission" date="2015-01" db="EMBL/GenBank/DDBJ databases">
        <title>Evolutionary Origins and Diversification of the Mycorrhizal Mutualists.</title>
        <authorList>
            <consortium name="DOE Joint Genome Institute"/>
            <consortium name="Mycorrhizal Genomics Consortium"/>
            <person name="Kohler A."/>
            <person name="Kuo A."/>
            <person name="Nagy L.G."/>
            <person name="Floudas D."/>
            <person name="Copeland A."/>
            <person name="Barry K.W."/>
            <person name="Cichocki N."/>
            <person name="Veneault-Fourrey C."/>
            <person name="LaButti K."/>
            <person name="Lindquist E.A."/>
            <person name="Lipzen A."/>
            <person name="Lundell T."/>
            <person name="Morin E."/>
            <person name="Murat C."/>
            <person name="Riley R."/>
            <person name="Ohm R."/>
            <person name="Sun H."/>
            <person name="Tunlid A."/>
            <person name="Henrissat B."/>
            <person name="Grigoriev I.V."/>
            <person name="Hibbett D.S."/>
            <person name="Martin F."/>
        </authorList>
    </citation>
    <scope>NUCLEOTIDE SEQUENCE [LARGE SCALE GENOMIC DNA]</scope>
    <source>
        <strain evidence="3">Zn</strain>
    </source>
</reference>
<dbReference type="InParanoid" id="A0A0C3HBU3"/>
<evidence type="ECO:0000313" key="2">
    <source>
        <dbReference type="EMBL" id="KIM99841.1"/>
    </source>
</evidence>
<dbReference type="Proteomes" id="UP000054321">
    <property type="component" value="Unassembled WGS sequence"/>
</dbReference>
<dbReference type="AlphaFoldDB" id="A0A0C3HBU3"/>
<feature type="compositionally biased region" description="Low complexity" evidence="1">
    <location>
        <begin position="39"/>
        <end position="56"/>
    </location>
</feature>
<dbReference type="EMBL" id="KN832878">
    <property type="protein sequence ID" value="KIM99841.1"/>
    <property type="molecule type" value="Genomic_DNA"/>
</dbReference>
<evidence type="ECO:0000256" key="1">
    <source>
        <dbReference type="SAM" id="MobiDB-lite"/>
    </source>
</evidence>
<sequence length="119" mass="12866">MASNKTPTPTTNTSARRSRPTSSSSLQAGSKTKYSNNRSSFCSLSSSSSTTWSSDGTSREHNTYAIERKREFDYEVGVHVKQGDVITTINSRNPGLSVVGSVPVFFIIMSLKAAPRGLD</sequence>
<feature type="region of interest" description="Disordered" evidence="1">
    <location>
        <begin position="1"/>
        <end position="60"/>
    </location>
</feature>